<evidence type="ECO:0000313" key="2">
    <source>
        <dbReference type="EMBL" id="CAE0713693.1"/>
    </source>
</evidence>
<evidence type="ECO:0000259" key="1">
    <source>
        <dbReference type="Pfam" id="PF00248"/>
    </source>
</evidence>
<dbReference type="GO" id="GO:0016491">
    <property type="term" value="F:oxidoreductase activity"/>
    <property type="evidence" value="ECO:0007669"/>
    <property type="project" value="InterPro"/>
</dbReference>
<accession>A0A7S4AFZ5</accession>
<name>A0A7S4AFZ5_9STRA</name>
<protein>
    <recommendedName>
        <fullName evidence="1">NADP-dependent oxidoreductase domain-containing protein</fullName>
    </recommendedName>
</protein>
<dbReference type="EMBL" id="HBIX01008331">
    <property type="protein sequence ID" value="CAE0713693.1"/>
    <property type="molecule type" value="Transcribed_RNA"/>
</dbReference>
<dbReference type="SUPFAM" id="SSF51430">
    <property type="entry name" value="NAD(P)-linked oxidoreductase"/>
    <property type="match status" value="1"/>
</dbReference>
<dbReference type="AlphaFoldDB" id="A0A7S4AFZ5"/>
<sequence length="494" mass="56159">MIKAAIGKVRGLLLFCFFWGYFSLQSIVVVEAQTNLFRGYKTGNDNSIDGVIEDVPLTTTLSNAVVMPLAGLGVGNLQRNLVETMIHHGLRDDNRMRLIDTAHASGNEREVSRGITTGIKDLKEELARKSLDKEFDRKQRIQVHVVTKIWYTHLGYERTKLAVDEILQSFEEAINDSNVDLKLTLLIHWPQCFDSIPWMNCKEEEEQLPDRIKNAGPPPHLNKDAWKGSWRALEDVYDSHNAVDTNNNDNFSSVVANIGISNFDRPTLESLLEMSRTKPHLTQINVWSLINDTPLIELLNENNIHIQVYNVMNGVIDQIYENPKAHHHLLMVANQLEQKSISSGGDIVEKVFLMQVVLKWLVQFDISVIPRTSDDKRLTQNSPVSLSKIPAMSKEHIQVVGSAMAALINNQDLKDDVLVKVRFHAKKSDMFLYWVPDEGEIEKQVAFIEKGSLYEESTHPGHTFRVYHAYDAGQYETFSIHGHYGDAQDIHVEL</sequence>
<gene>
    <name evidence="2" type="ORF">PAUS00366_LOCUS6445</name>
</gene>
<proteinExistence type="predicted"/>
<dbReference type="PANTHER" id="PTHR43827">
    <property type="entry name" value="2,5-DIKETO-D-GLUCONIC ACID REDUCTASE"/>
    <property type="match status" value="1"/>
</dbReference>
<dbReference type="PROSITE" id="PS00063">
    <property type="entry name" value="ALDOKETO_REDUCTASE_3"/>
    <property type="match status" value="1"/>
</dbReference>
<dbReference type="Pfam" id="PF00248">
    <property type="entry name" value="Aldo_ket_red"/>
    <property type="match status" value="1"/>
</dbReference>
<organism evidence="2">
    <name type="scientific">Pseudo-nitzschia australis</name>
    <dbReference type="NCBI Taxonomy" id="44445"/>
    <lineage>
        <taxon>Eukaryota</taxon>
        <taxon>Sar</taxon>
        <taxon>Stramenopiles</taxon>
        <taxon>Ochrophyta</taxon>
        <taxon>Bacillariophyta</taxon>
        <taxon>Bacillariophyceae</taxon>
        <taxon>Bacillariophycidae</taxon>
        <taxon>Bacillariales</taxon>
        <taxon>Bacillariaceae</taxon>
        <taxon>Pseudo-nitzschia</taxon>
    </lineage>
</organism>
<dbReference type="Gene3D" id="3.20.20.100">
    <property type="entry name" value="NADP-dependent oxidoreductase domain"/>
    <property type="match status" value="1"/>
</dbReference>
<dbReference type="InterPro" id="IPR036812">
    <property type="entry name" value="NAD(P)_OxRdtase_dom_sf"/>
</dbReference>
<dbReference type="InterPro" id="IPR023210">
    <property type="entry name" value="NADP_OxRdtase_dom"/>
</dbReference>
<feature type="domain" description="NADP-dependent oxidoreductase" evidence="1">
    <location>
        <begin position="96"/>
        <end position="385"/>
    </location>
</feature>
<dbReference type="PANTHER" id="PTHR43827:SF8">
    <property type="entry name" value="ALDO_KETO REDUCTASE FAMILY PROTEIN"/>
    <property type="match status" value="1"/>
</dbReference>
<dbReference type="InterPro" id="IPR018170">
    <property type="entry name" value="Aldo/ket_reductase_CS"/>
</dbReference>
<dbReference type="InterPro" id="IPR020471">
    <property type="entry name" value="AKR"/>
</dbReference>
<reference evidence="2" key="1">
    <citation type="submission" date="2021-01" db="EMBL/GenBank/DDBJ databases">
        <authorList>
            <person name="Corre E."/>
            <person name="Pelletier E."/>
            <person name="Niang G."/>
            <person name="Scheremetjew M."/>
            <person name="Finn R."/>
            <person name="Kale V."/>
            <person name="Holt S."/>
            <person name="Cochrane G."/>
            <person name="Meng A."/>
            <person name="Brown T."/>
            <person name="Cohen L."/>
        </authorList>
    </citation>
    <scope>NUCLEOTIDE SEQUENCE</scope>
    <source>
        <strain evidence="2">10249 10 AB</strain>
    </source>
</reference>